<dbReference type="EMBL" id="CP097899">
    <property type="protein sequence ID" value="URN92935.1"/>
    <property type="molecule type" value="Genomic_DNA"/>
</dbReference>
<feature type="domain" description="Protein translocase subunit SecDF P1" evidence="11">
    <location>
        <begin position="71"/>
        <end position="127"/>
    </location>
</feature>
<keyword evidence="6 9" id="KW-1133">Transmembrane helix</keyword>
<evidence type="ECO:0000256" key="1">
    <source>
        <dbReference type="ARBA" id="ARBA00004651"/>
    </source>
</evidence>
<dbReference type="AlphaFoldDB" id="A0A9J6ZA94"/>
<comment type="similarity">
    <text evidence="9">Belongs to the SecD/SecF family. SecD subfamily.</text>
</comment>
<feature type="transmembrane region" description="Helical" evidence="9">
    <location>
        <begin position="340"/>
        <end position="362"/>
    </location>
</feature>
<evidence type="ECO:0000259" key="12">
    <source>
        <dbReference type="Pfam" id="PF22599"/>
    </source>
</evidence>
<dbReference type="Pfam" id="PF21760">
    <property type="entry name" value="SecD_1st"/>
    <property type="match status" value="1"/>
</dbReference>
<evidence type="ECO:0000256" key="2">
    <source>
        <dbReference type="ARBA" id="ARBA00022448"/>
    </source>
</evidence>
<dbReference type="Pfam" id="PF02355">
    <property type="entry name" value="SecD_SecF_C"/>
    <property type="match status" value="1"/>
</dbReference>
<evidence type="ECO:0000259" key="10">
    <source>
        <dbReference type="Pfam" id="PF02355"/>
    </source>
</evidence>
<evidence type="ECO:0000256" key="7">
    <source>
        <dbReference type="ARBA" id="ARBA00023010"/>
    </source>
</evidence>
<feature type="transmembrane region" description="Helical" evidence="9">
    <location>
        <begin position="368"/>
        <end position="387"/>
    </location>
</feature>
<evidence type="ECO:0000256" key="4">
    <source>
        <dbReference type="ARBA" id="ARBA00022692"/>
    </source>
</evidence>
<dbReference type="InterPro" id="IPR054384">
    <property type="entry name" value="SecDF_P1_head"/>
</dbReference>
<proteinExistence type="inferred from homology"/>
<dbReference type="PANTHER" id="PTHR30081">
    <property type="entry name" value="PROTEIN-EXPORT MEMBRANE PROTEIN SEC"/>
    <property type="match status" value="1"/>
</dbReference>
<name>A0A9J6ZA94_9BACL</name>
<evidence type="ECO:0000256" key="9">
    <source>
        <dbReference type="HAMAP-Rule" id="MF_01463"/>
    </source>
</evidence>
<dbReference type="GO" id="GO:0065002">
    <property type="term" value="P:intracellular protein transmembrane transport"/>
    <property type="evidence" value="ECO:0007669"/>
    <property type="project" value="UniProtKB-UniRule"/>
</dbReference>
<dbReference type="GO" id="GO:0043952">
    <property type="term" value="P:protein transport by the Sec complex"/>
    <property type="evidence" value="ECO:0007669"/>
    <property type="project" value="UniProtKB-UniRule"/>
</dbReference>
<feature type="domain" description="SecDF P1 head subdomain" evidence="12">
    <location>
        <begin position="132"/>
        <end position="222"/>
    </location>
</feature>
<dbReference type="SUPFAM" id="SSF82866">
    <property type="entry name" value="Multidrug efflux transporter AcrB transmembrane domain"/>
    <property type="match status" value="1"/>
</dbReference>
<dbReference type="GO" id="GO:0005886">
    <property type="term" value="C:plasma membrane"/>
    <property type="evidence" value="ECO:0007669"/>
    <property type="project" value="UniProtKB-SubCell"/>
</dbReference>
<dbReference type="InterPro" id="IPR055344">
    <property type="entry name" value="SecD_SecF_C_bact"/>
</dbReference>
<dbReference type="NCBIfam" id="TIGR00916">
    <property type="entry name" value="2A0604s01"/>
    <property type="match status" value="1"/>
</dbReference>
<comment type="function">
    <text evidence="9">Part of the Sec protein translocase complex. Interacts with the SecYEG preprotein conducting channel. SecDF uses the proton motive force (PMF) to complete protein translocation after the ATP-dependent function of SecA.</text>
</comment>
<evidence type="ECO:0000256" key="3">
    <source>
        <dbReference type="ARBA" id="ARBA00022475"/>
    </source>
</evidence>
<organism evidence="13 14">
    <name type="scientific">Candidatus Pristimantibacillus lignocellulolyticus</name>
    <dbReference type="NCBI Taxonomy" id="2994561"/>
    <lineage>
        <taxon>Bacteria</taxon>
        <taxon>Bacillati</taxon>
        <taxon>Bacillota</taxon>
        <taxon>Bacilli</taxon>
        <taxon>Bacillales</taxon>
        <taxon>Paenibacillaceae</taxon>
        <taxon>Candidatus Pristimantibacillus</taxon>
    </lineage>
</organism>
<evidence type="ECO:0000256" key="8">
    <source>
        <dbReference type="ARBA" id="ARBA00023136"/>
    </source>
</evidence>
<sequence length="417" mass="44964">MVKKRLLAFVVVVVVLFGVIAWTSPSILKEVKLGLDLKGGFEVLYEATPFENASAEGGTGGGKVTSEALKETAKSLEKRINASGVAEPEVLPEGTNRIRVRLAGVTNEEEIRELLKKPINLTFRAPDGTIKLDGTDFKENSAKLAFDDLNRPVVTIELKDAQKFTDVTTALVGSYLAIYLDDEEISRPSVNYPITGGSAQISVGDRAEAENLRDLINMGSLPLKLTEKYQQSVGAKLGLDSLKSTVTAGIIGSLIVLAFMIIVYRVPGFVAGISIITYAWLLILVHNWMGATLTLPGIAAFVLGVGIAVDANIITAERIKEEIRSGKSMFSSLKAGSKSSFRTIMDANVTSIIASVALYVIGDGAIKGFALTMIFSIIVSVLTNIYLSRFLLTMLVSSNAFMKPKYYGVKEEDIRAL</sequence>
<evidence type="ECO:0000259" key="11">
    <source>
        <dbReference type="Pfam" id="PF21760"/>
    </source>
</evidence>
<keyword evidence="4 9" id="KW-0812">Transmembrane</keyword>
<evidence type="ECO:0000313" key="14">
    <source>
        <dbReference type="Proteomes" id="UP001056756"/>
    </source>
</evidence>
<evidence type="ECO:0000256" key="5">
    <source>
        <dbReference type="ARBA" id="ARBA00022927"/>
    </source>
</evidence>
<evidence type="ECO:0000313" key="13">
    <source>
        <dbReference type="EMBL" id="URN92935.1"/>
    </source>
</evidence>
<comment type="subcellular location">
    <subcellularLocation>
        <location evidence="1 9">Cell membrane</location>
        <topology evidence="1 9">Multi-pass membrane protein</topology>
    </subcellularLocation>
</comment>
<feature type="transmembrane region" description="Helical" evidence="9">
    <location>
        <begin position="295"/>
        <end position="319"/>
    </location>
</feature>
<dbReference type="Proteomes" id="UP001056756">
    <property type="component" value="Chromosome"/>
</dbReference>
<dbReference type="Pfam" id="PF22599">
    <property type="entry name" value="SecDF_P1_head"/>
    <property type="match status" value="1"/>
</dbReference>
<dbReference type="GO" id="GO:0006605">
    <property type="term" value="P:protein targeting"/>
    <property type="evidence" value="ECO:0007669"/>
    <property type="project" value="UniProtKB-UniRule"/>
</dbReference>
<evidence type="ECO:0000256" key="6">
    <source>
        <dbReference type="ARBA" id="ARBA00022989"/>
    </source>
</evidence>
<dbReference type="NCBIfam" id="TIGR01129">
    <property type="entry name" value="secD"/>
    <property type="match status" value="1"/>
</dbReference>
<reference evidence="13" key="1">
    <citation type="submission" date="2022-05" db="EMBL/GenBank/DDBJ databases">
        <title>Novel bacterial taxa in a minimal lignocellulolytic consortium and its capacity to transform plastics disclosed by genome-resolved metagenomics.</title>
        <authorList>
            <person name="Rodriguez C.A.D."/>
            <person name="Diaz-Garcia L."/>
            <person name="Herrera K."/>
            <person name="Tarazona N.A."/>
            <person name="Sproer C."/>
            <person name="Overmann J."/>
            <person name="Jimenez D.J."/>
        </authorList>
    </citation>
    <scope>NUCLEOTIDE SEQUENCE</scope>
    <source>
        <strain evidence="13">MAG5</strain>
    </source>
</reference>
<comment type="caution">
    <text evidence="9">Lacks conserved residue(s) required for the propagation of feature annotation.</text>
</comment>
<dbReference type="InterPro" id="IPR005791">
    <property type="entry name" value="SecD"/>
</dbReference>
<protein>
    <recommendedName>
        <fullName evidence="9">Protein translocase subunit SecD</fullName>
    </recommendedName>
</protein>
<dbReference type="Gene3D" id="1.20.1640.10">
    <property type="entry name" value="Multidrug efflux transporter AcrB transmembrane domain"/>
    <property type="match status" value="1"/>
</dbReference>
<dbReference type="InterPro" id="IPR022813">
    <property type="entry name" value="SecD/SecF_arch_bac"/>
</dbReference>
<feature type="domain" description="Protein export membrane protein SecD/SecF C-terminal" evidence="10">
    <location>
        <begin position="228"/>
        <end position="395"/>
    </location>
</feature>
<dbReference type="PANTHER" id="PTHR30081:SF1">
    <property type="entry name" value="PROTEIN TRANSLOCASE SUBUNIT SECD"/>
    <property type="match status" value="1"/>
</dbReference>
<keyword evidence="3 9" id="KW-1003">Cell membrane</keyword>
<feature type="transmembrane region" description="Helical" evidence="9">
    <location>
        <begin position="246"/>
        <end position="264"/>
    </location>
</feature>
<accession>A0A9J6ZA94</accession>
<dbReference type="GO" id="GO:0015450">
    <property type="term" value="F:protein-transporting ATPase activity"/>
    <property type="evidence" value="ECO:0007669"/>
    <property type="project" value="InterPro"/>
</dbReference>
<dbReference type="InterPro" id="IPR048634">
    <property type="entry name" value="SecD_SecF_C"/>
</dbReference>
<dbReference type="Gene3D" id="3.30.70.3220">
    <property type="match status" value="1"/>
</dbReference>
<dbReference type="InterPro" id="IPR048631">
    <property type="entry name" value="SecD_1st"/>
</dbReference>
<keyword evidence="2 9" id="KW-0813">Transport</keyword>
<gene>
    <name evidence="9 13" type="primary">secD</name>
    <name evidence="13" type="ORF">NAG76_13900</name>
</gene>
<comment type="subunit">
    <text evidence="9">Forms a complex with SecF. Part of the essential Sec protein translocation apparatus which comprises SecA, SecYEG and auxiliary proteins SecDF. Other proteins may also be involved.</text>
</comment>
<keyword evidence="8 9" id="KW-0472">Membrane</keyword>
<dbReference type="KEGG" id="plig:NAG76_13900"/>
<feature type="transmembrane region" description="Helical" evidence="9">
    <location>
        <begin position="269"/>
        <end position="289"/>
    </location>
</feature>
<keyword evidence="5 9" id="KW-0653">Protein transport</keyword>
<keyword evidence="7 9" id="KW-0811">Translocation</keyword>
<dbReference type="HAMAP" id="MF_01463_B">
    <property type="entry name" value="SecD_B"/>
    <property type="match status" value="1"/>
</dbReference>